<reference evidence="2" key="2">
    <citation type="submission" date="2022-06" db="UniProtKB">
        <authorList>
            <consortium name="EnsemblMetazoa"/>
        </authorList>
    </citation>
    <scope>IDENTIFICATION</scope>
</reference>
<accession>A0A8R1Y3G6</accession>
<feature type="chain" id="PRO_5035902720" description="F-box domain-containing protein" evidence="1">
    <location>
        <begin position="31"/>
        <end position="296"/>
    </location>
</feature>
<name>A0A8R1Y3G6_ONCVO</name>
<evidence type="ECO:0000313" key="2">
    <source>
        <dbReference type="EnsemblMetazoa" id="OVOC9440.1"/>
    </source>
</evidence>
<evidence type="ECO:0000313" key="3">
    <source>
        <dbReference type="Proteomes" id="UP000024404"/>
    </source>
</evidence>
<dbReference type="Proteomes" id="UP000024404">
    <property type="component" value="Unassembled WGS sequence"/>
</dbReference>
<reference evidence="3" key="1">
    <citation type="submission" date="2013-10" db="EMBL/GenBank/DDBJ databases">
        <title>Genome sequencing of Onchocerca volvulus.</title>
        <authorList>
            <person name="Cotton J."/>
            <person name="Tsai J."/>
            <person name="Stanley E."/>
            <person name="Tracey A."/>
            <person name="Holroyd N."/>
            <person name="Lustigman S."/>
            <person name="Berriman M."/>
        </authorList>
    </citation>
    <scope>NUCLEOTIDE SEQUENCE</scope>
</reference>
<keyword evidence="1" id="KW-0732">Signal</keyword>
<dbReference type="AlphaFoldDB" id="A0A8R1Y3G6"/>
<feature type="signal peptide" evidence="1">
    <location>
        <begin position="1"/>
        <end position="30"/>
    </location>
</feature>
<dbReference type="EMBL" id="CMVM020000273">
    <property type="status" value="NOT_ANNOTATED_CDS"/>
    <property type="molecule type" value="Genomic_DNA"/>
</dbReference>
<dbReference type="EnsemblMetazoa" id="OVOC9440.1">
    <property type="protein sequence ID" value="OVOC9440.1"/>
    <property type="gene ID" value="WBGene00246249"/>
</dbReference>
<sequence length="296" mass="34710">MIAHTWKFLEMKEIFFTLLFISICFNAINGAPINTTSTEQINGFNETNEHLSVMMHSYPVLKRLTQYFKVLNNKDLLSARGTCKSFYGLASEELNRRIRPLIVRNGEASGKIEQQIFSTYEQKLVENEDFLELQKWQPQIALLFDDCDKHISEQSMQMACPYFQIVPHNNRFTIFFTNPVYKNYARSVVFIPEMFNASVDVIYYDNEYVFYSTKNWEIRMRKVKSIIVFRESVVPPSDIESDINSIIAPFMENRSVPICYVLHIGEIQLPWSERLFVMFSGDNIEASTFLEETFCF</sequence>
<keyword evidence="3" id="KW-1185">Reference proteome</keyword>
<dbReference type="EMBL" id="CMVM020000272">
    <property type="status" value="NOT_ANNOTATED_CDS"/>
    <property type="molecule type" value="Genomic_DNA"/>
</dbReference>
<proteinExistence type="predicted"/>
<evidence type="ECO:0000256" key="1">
    <source>
        <dbReference type="SAM" id="SignalP"/>
    </source>
</evidence>
<organism evidence="2 3">
    <name type="scientific">Onchocerca volvulus</name>
    <dbReference type="NCBI Taxonomy" id="6282"/>
    <lineage>
        <taxon>Eukaryota</taxon>
        <taxon>Metazoa</taxon>
        <taxon>Ecdysozoa</taxon>
        <taxon>Nematoda</taxon>
        <taxon>Chromadorea</taxon>
        <taxon>Rhabditida</taxon>
        <taxon>Spirurina</taxon>
        <taxon>Spiruromorpha</taxon>
        <taxon>Filarioidea</taxon>
        <taxon>Onchocercidae</taxon>
        <taxon>Onchocerca</taxon>
    </lineage>
</organism>
<evidence type="ECO:0008006" key="4">
    <source>
        <dbReference type="Google" id="ProtNLM"/>
    </source>
</evidence>
<protein>
    <recommendedName>
        <fullName evidence="4">F-box domain-containing protein</fullName>
    </recommendedName>
</protein>